<sequence length="164" mass="18249">MGQAGSKAQEQGSGVTFQTSGIPIQFSPNLVSHLDAQSESDLSRAASLEQHIQDRVKQELQKLRSREREALAAATQKAAEENIGMEKKGGLDSNMLEQDINDLKKKLQKRPTLGAEDKEVSAQREKVISCLKSHQGRSLDCDHEVTAFKESVAQLQRKFVERYN</sequence>
<dbReference type="GeneID" id="63785147"/>
<feature type="region of interest" description="Disordered" evidence="1">
    <location>
        <begin position="1"/>
        <end position="20"/>
    </location>
</feature>
<name>A0A1Y2FSD7_PROLT</name>
<dbReference type="OMA" id="GKSLNCW"/>
<evidence type="ECO:0000313" key="3">
    <source>
        <dbReference type="Proteomes" id="UP000193685"/>
    </source>
</evidence>
<evidence type="ECO:0008006" key="4">
    <source>
        <dbReference type="Google" id="ProtNLM"/>
    </source>
</evidence>
<keyword evidence="3" id="KW-1185">Reference proteome</keyword>
<dbReference type="InterPro" id="IPR012471">
    <property type="entry name" value="DUF1690"/>
</dbReference>
<dbReference type="RefSeq" id="XP_040727754.1">
    <property type="nucleotide sequence ID" value="XM_040868548.1"/>
</dbReference>
<evidence type="ECO:0000313" key="2">
    <source>
        <dbReference type="EMBL" id="ORY86898.1"/>
    </source>
</evidence>
<evidence type="ECO:0000256" key="1">
    <source>
        <dbReference type="SAM" id="MobiDB-lite"/>
    </source>
</evidence>
<comment type="caution">
    <text evidence="2">The sequence shown here is derived from an EMBL/GenBank/DDBJ whole genome shotgun (WGS) entry which is preliminary data.</text>
</comment>
<dbReference type="AlphaFoldDB" id="A0A1Y2FSD7"/>
<gene>
    <name evidence="2" type="ORF">BCR37DRAFT_376179</name>
</gene>
<dbReference type="OrthoDB" id="5544375at2759"/>
<dbReference type="Proteomes" id="UP000193685">
    <property type="component" value="Unassembled WGS sequence"/>
</dbReference>
<dbReference type="EMBL" id="MCFI01000002">
    <property type="protein sequence ID" value="ORY86898.1"/>
    <property type="molecule type" value="Genomic_DNA"/>
</dbReference>
<accession>A0A1Y2FSD7</accession>
<proteinExistence type="predicted"/>
<protein>
    <recommendedName>
        <fullName evidence="4">DUF1690 domain-containing protein</fullName>
    </recommendedName>
</protein>
<reference evidence="2 3" key="1">
    <citation type="submission" date="2016-07" db="EMBL/GenBank/DDBJ databases">
        <title>Pervasive Adenine N6-methylation of Active Genes in Fungi.</title>
        <authorList>
            <consortium name="DOE Joint Genome Institute"/>
            <person name="Mondo S.J."/>
            <person name="Dannebaum R.O."/>
            <person name="Kuo R.C."/>
            <person name="Labutti K."/>
            <person name="Haridas S."/>
            <person name="Kuo A."/>
            <person name="Salamov A."/>
            <person name="Ahrendt S.R."/>
            <person name="Lipzen A."/>
            <person name="Sullivan W."/>
            <person name="Andreopoulos W.B."/>
            <person name="Clum A."/>
            <person name="Lindquist E."/>
            <person name="Daum C."/>
            <person name="Ramamoorthy G.K."/>
            <person name="Gryganskyi A."/>
            <person name="Culley D."/>
            <person name="Magnuson J.K."/>
            <person name="James T.Y."/>
            <person name="O'Malley M.A."/>
            <person name="Stajich J.E."/>
            <person name="Spatafora J.W."/>
            <person name="Visel A."/>
            <person name="Grigoriev I.V."/>
        </authorList>
    </citation>
    <scope>NUCLEOTIDE SEQUENCE [LARGE SCALE GENOMIC DNA]</scope>
    <source>
        <strain evidence="2 3">12-1054</strain>
    </source>
</reference>
<organism evidence="2 3">
    <name type="scientific">Protomyces lactucae-debilis</name>
    <dbReference type="NCBI Taxonomy" id="2754530"/>
    <lineage>
        <taxon>Eukaryota</taxon>
        <taxon>Fungi</taxon>
        <taxon>Dikarya</taxon>
        <taxon>Ascomycota</taxon>
        <taxon>Taphrinomycotina</taxon>
        <taxon>Taphrinomycetes</taxon>
        <taxon>Taphrinales</taxon>
        <taxon>Protomycetaceae</taxon>
        <taxon>Protomyces</taxon>
    </lineage>
</organism>
<dbReference type="Pfam" id="PF07956">
    <property type="entry name" value="DUF1690"/>
    <property type="match status" value="1"/>
</dbReference>